<name>A0A1I4ARL7_9HYPH</name>
<dbReference type="PRINTS" id="PR00039">
    <property type="entry name" value="HTHLYSR"/>
</dbReference>
<dbReference type="Pfam" id="PF03466">
    <property type="entry name" value="LysR_substrate"/>
    <property type="match status" value="1"/>
</dbReference>
<proteinExistence type="inferred from homology"/>
<accession>A0A1I4ARL7</accession>
<protein>
    <submittedName>
        <fullName evidence="6">DNA-binding transcriptional regulator, LysR family</fullName>
    </submittedName>
</protein>
<comment type="similarity">
    <text evidence="1">Belongs to the LysR transcriptional regulatory family.</text>
</comment>
<sequence length="275" mass="30552">MELQWIEDFLALCQTRNFTRAAEAVCTTQSAYSRRVQRLEEWLGAPLFDRESRPVSLTAAGEEFLTRAYRLREEIFDARRAVLSVSSHFKKTLRIYTTNTLAATFLSSWLVENKLENYSLIVASIAGCLEAVKRKHADMSLIPHFDGQETLLGLQAQEIGQDRLILVTAPKQRRAVVLTNGKLSGSVMAYTPGTTYGMRIATMLAQHRISIQDLPSCESASAEALLAQVKAGLGSAWIPELLLRGSKVGRCAVPSFFDIPYKIMLVKPSQDSHTG</sequence>
<dbReference type="InterPro" id="IPR000847">
    <property type="entry name" value="LysR_HTH_N"/>
</dbReference>
<keyword evidence="2" id="KW-0805">Transcription regulation</keyword>
<dbReference type="PANTHER" id="PTHR30126">
    <property type="entry name" value="HTH-TYPE TRANSCRIPTIONAL REGULATOR"/>
    <property type="match status" value="1"/>
</dbReference>
<evidence type="ECO:0000259" key="5">
    <source>
        <dbReference type="PROSITE" id="PS50931"/>
    </source>
</evidence>
<dbReference type="PROSITE" id="PS50931">
    <property type="entry name" value="HTH_LYSR"/>
    <property type="match status" value="1"/>
</dbReference>
<evidence type="ECO:0000256" key="1">
    <source>
        <dbReference type="ARBA" id="ARBA00009437"/>
    </source>
</evidence>
<keyword evidence="3 6" id="KW-0238">DNA-binding</keyword>
<dbReference type="InterPro" id="IPR036388">
    <property type="entry name" value="WH-like_DNA-bd_sf"/>
</dbReference>
<evidence type="ECO:0000313" key="6">
    <source>
        <dbReference type="EMBL" id="SFK59178.1"/>
    </source>
</evidence>
<dbReference type="GO" id="GO:0003700">
    <property type="term" value="F:DNA-binding transcription factor activity"/>
    <property type="evidence" value="ECO:0007669"/>
    <property type="project" value="InterPro"/>
</dbReference>
<evidence type="ECO:0000256" key="2">
    <source>
        <dbReference type="ARBA" id="ARBA00023015"/>
    </source>
</evidence>
<evidence type="ECO:0000256" key="3">
    <source>
        <dbReference type="ARBA" id="ARBA00023125"/>
    </source>
</evidence>
<dbReference type="AlphaFoldDB" id="A0A1I4ARL7"/>
<dbReference type="SUPFAM" id="SSF46785">
    <property type="entry name" value="Winged helix' DNA-binding domain"/>
    <property type="match status" value="1"/>
</dbReference>
<keyword evidence="7" id="KW-1185">Reference proteome</keyword>
<dbReference type="SUPFAM" id="SSF53850">
    <property type="entry name" value="Periplasmic binding protein-like II"/>
    <property type="match status" value="1"/>
</dbReference>
<dbReference type="PANTHER" id="PTHR30126:SF2">
    <property type="entry name" value="HTH-TYPE TRANSCRIPTIONAL REGULATOR YJIE"/>
    <property type="match status" value="1"/>
</dbReference>
<dbReference type="Pfam" id="PF00126">
    <property type="entry name" value="HTH_1"/>
    <property type="match status" value="1"/>
</dbReference>
<dbReference type="STRING" id="1612308.SAMN05444581_11183"/>
<dbReference type="InterPro" id="IPR005119">
    <property type="entry name" value="LysR_subst-bd"/>
</dbReference>
<dbReference type="Gene3D" id="3.40.190.290">
    <property type="match status" value="1"/>
</dbReference>
<dbReference type="FunFam" id="1.10.10.10:FF:000001">
    <property type="entry name" value="LysR family transcriptional regulator"/>
    <property type="match status" value="1"/>
</dbReference>
<dbReference type="Gene3D" id="1.10.10.10">
    <property type="entry name" value="Winged helix-like DNA-binding domain superfamily/Winged helix DNA-binding domain"/>
    <property type="match status" value="1"/>
</dbReference>
<organism evidence="6 7">
    <name type="scientific">Methylocapsa palsarum</name>
    <dbReference type="NCBI Taxonomy" id="1612308"/>
    <lineage>
        <taxon>Bacteria</taxon>
        <taxon>Pseudomonadati</taxon>
        <taxon>Pseudomonadota</taxon>
        <taxon>Alphaproteobacteria</taxon>
        <taxon>Hyphomicrobiales</taxon>
        <taxon>Beijerinckiaceae</taxon>
        <taxon>Methylocapsa</taxon>
    </lineage>
</organism>
<evidence type="ECO:0000313" key="7">
    <source>
        <dbReference type="Proteomes" id="UP000198755"/>
    </source>
</evidence>
<reference evidence="6 7" key="1">
    <citation type="submission" date="2016-10" db="EMBL/GenBank/DDBJ databases">
        <authorList>
            <person name="de Groot N.N."/>
        </authorList>
    </citation>
    <scope>NUCLEOTIDE SEQUENCE [LARGE SCALE GENOMIC DNA]</scope>
    <source>
        <strain evidence="6 7">NE2</strain>
    </source>
</reference>
<feature type="domain" description="HTH lysR-type" evidence="5">
    <location>
        <begin position="1"/>
        <end position="58"/>
    </location>
</feature>
<dbReference type="InterPro" id="IPR036390">
    <property type="entry name" value="WH_DNA-bd_sf"/>
</dbReference>
<dbReference type="OrthoDB" id="528082at2"/>
<dbReference type="EMBL" id="FOSN01000011">
    <property type="protein sequence ID" value="SFK59178.1"/>
    <property type="molecule type" value="Genomic_DNA"/>
</dbReference>
<dbReference type="CDD" id="cd05466">
    <property type="entry name" value="PBP2_LTTR_substrate"/>
    <property type="match status" value="1"/>
</dbReference>
<gene>
    <name evidence="6" type="ORF">SAMN05444581_11183</name>
</gene>
<dbReference type="GO" id="GO:0000976">
    <property type="term" value="F:transcription cis-regulatory region binding"/>
    <property type="evidence" value="ECO:0007669"/>
    <property type="project" value="TreeGrafter"/>
</dbReference>
<dbReference type="Proteomes" id="UP000198755">
    <property type="component" value="Unassembled WGS sequence"/>
</dbReference>
<keyword evidence="4" id="KW-0804">Transcription</keyword>
<evidence type="ECO:0000256" key="4">
    <source>
        <dbReference type="ARBA" id="ARBA00023163"/>
    </source>
</evidence>